<dbReference type="AlphaFoldDB" id="A0A914Y030"/>
<feature type="domain" description="Ubiquitin-like protease family profile" evidence="4">
    <location>
        <begin position="300"/>
        <end position="336"/>
    </location>
</feature>
<dbReference type="SUPFAM" id="SSF54001">
    <property type="entry name" value="Cysteine proteinases"/>
    <property type="match status" value="1"/>
</dbReference>
<dbReference type="GO" id="GO:0006508">
    <property type="term" value="P:proteolysis"/>
    <property type="evidence" value="ECO:0007669"/>
    <property type="project" value="UniProtKB-KW"/>
</dbReference>
<dbReference type="Pfam" id="PF02902">
    <property type="entry name" value="Peptidase_C48"/>
    <property type="match status" value="1"/>
</dbReference>
<evidence type="ECO:0000313" key="6">
    <source>
        <dbReference type="WBParaSite" id="PSU_v2.g12138.t1"/>
    </source>
</evidence>
<protein>
    <submittedName>
        <fullName evidence="6">Ubiquitin-like protease family profile domain-containing protein</fullName>
    </submittedName>
</protein>
<evidence type="ECO:0000256" key="1">
    <source>
        <dbReference type="ARBA" id="ARBA00005234"/>
    </source>
</evidence>
<evidence type="ECO:0000256" key="2">
    <source>
        <dbReference type="ARBA" id="ARBA00022670"/>
    </source>
</evidence>
<dbReference type="InterPro" id="IPR038765">
    <property type="entry name" value="Papain-like_cys_pep_sf"/>
</dbReference>
<comment type="similarity">
    <text evidence="1">Belongs to the peptidase C48 family.</text>
</comment>
<dbReference type="Gene3D" id="3.40.395.10">
    <property type="entry name" value="Adenoviral Proteinase, Chain A"/>
    <property type="match status" value="1"/>
</dbReference>
<dbReference type="GO" id="GO:0008234">
    <property type="term" value="F:cysteine-type peptidase activity"/>
    <property type="evidence" value="ECO:0007669"/>
    <property type="project" value="InterPro"/>
</dbReference>
<organism evidence="5 6">
    <name type="scientific">Panagrolaimus superbus</name>
    <dbReference type="NCBI Taxonomy" id="310955"/>
    <lineage>
        <taxon>Eukaryota</taxon>
        <taxon>Metazoa</taxon>
        <taxon>Ecdysozoa</taxon>
        <taxon>Nematoda</taxon>
        <taxon>Chromadorea</taxon>
        <taxon>Rhabditida</taxon>
        <taxon>Tylenchina</taxon>
        <taxon>Panagrolaimomorpha</taxon>
        <taxon>Panagrolaimoidea</taxon>
        <taxon>Panagrolaimidae</taxon>
        <taxon>Panagrolaimus</taxon>
    </lineage>
</organism>
<reference evidence="6" key="1">
    <citation type="submission" date="2022-11" db="UniProtKB">
        <authorList>
            <consortium name="WormBaseParasite"/>
        </authorList>
    </citation>
    <scope>IDENTIFICATION</scope>
</reference>
<dbReference type="WBParaSite" id="PSU_v2.g12138.t1">
    <property type="protein sequence ID" value="PSU_v2.g12138.t1"/>
    <property type="gene ID" value="PSU_v2.g12138"/>
</dbReference>
<proteinExistence type="inferred from homology"/>
<evidence type="ECO:0000313" key="5">
    <source>
        <dbReference type="Proteomes" id="UP000887577"/>
    </source>
</evidence>
<keyword evidence="5" id="KW-1185">Reference proteome</keyword>
<dbReference type="InterPro" id="IPR003653">
    <property type="entry name" value="Peptidase_C48_C"/>
</dbReference>
<keyword evidence="2" id="KW-0645">Protease</keyword>
<name>A0A914Y030_9BILA</name>
<dbReference type="Proteomes" id="UP000887577">
    <property type="component" value="Unplaced"/>
</dbReference>
<accession>A0A914Y030</accession>
<keyword evidence="3" id="KW-0378">Hydrolase</keyword>
<evidence type="ECO:0000256" key="3">
    <source>
        <dbReference type="ARBA" id="ARBA00022801"/>
    </source>
</evidence>
<sequence length="341" mass="39706">MSKRYKHKPTLSEFLSKQQVEFTMHDTRLKQLEANHDVKPRDIKYENLQYQLENYEAGYLNAYNSATTDAQRIGTMYTFIRKASYLLHDVRNKSGKTMKSQKRQAVDDLRKKANDSFVWKSDLNYSKLGPSFDIIDSIEKSLIAEGDDDNDFEMTENPFADDDFIPDESILSFKEIKNLTPPTDMNESLLEIDKTEDIAAHQSENVLLDLSSQLKTNTYVGDDGFIYNPGDDIPEKIHLDRLKGNQWLDDVIIMEYLMRFIKDDPRLILVDSISWRPDFVANSWGQQRRNHRLPTVPRYSDDWEFAIFPVNLDNNHWTLAILEKATSTITYFDPLHGAIPF</sequence>
<evidence type="ECO:0000259" key="4">
    <source>
        <dbReference type="Pfam" id="PF02902"/>
    </source>
</evidence>